<evidence type="ECO:0000313" key="4">
    <source>
        <dbReference type="EMBL" id="CDS11087.1"/>
    </source>
</evidence>
<feature type="compositionally biased region" description="Polar residues" evidence="1">
    <location>
        <begin position="211"/>
        <end position="223"/>
    </location>
</feature>
<feature type="signal peptide" evidence="3">
    <location>
        <begin position="1"/>
        <end position="29"/>
    </location>
</feature>
<dbReference type="AlphaFoldDB" id="A0A077WWB3"/>
<feature type="compositionally biased region" description="Polar residues" evidence="1">
    <location>
        <begin position="343"/>
        <end position="354"/>
    </location>
</feature>
<evidence type="ECO:0008006" key="5">
    <source>
        <dbReference type="Google" id="ProtNLM"/>
    </source>
</evidence>
<feature type="region of interest" description="Disordered" evidence="1">
    <location>
        <begin position="85"/>
        <end position="118"/>
    </location>
</feature>
<evidence type="ECO:0000256" key="3">
    <source>
        <dbReference type="SAM" id="SignalP"/>
    </source>
</evidence>
<feature type="chain" id="PRO_5001726802" description="Membrane anchor Opy2 N-terminal domain-containing protein" evidence="3">
    <location>
        <begin position="30"/>
        <end position="374"/>
    </location>
</feature>
<evidence type="ECO:0000256" key="2">
    <source>
        <dbReference type="SAM" id="Phobius"/>
    </source>
</evidence>
<protein>
    <recommendedName>
        <fullName evidence="5">Membrane anchor Opy2 N-terminal domain-containing protein</fullName>
    </recommendedName>
</protein>
<gene>
    <name evidence="4" type="ORF">LRAMOSA03351</name>
</gene>
<accession>A0A077WWB3</accession>
<feature type="compositionally biased region" description="Low complexity" evidence="1">
    <location>
        <begin position="90"/>
        <end position="115"/>
    </location>
</feature>
<feature type="region of interest" description="Disordered" evidence="1">
    <location>
        <begin position="204"/>
        <end position="230"/>
    </location>
</feature>
<feature type="compositionally biased region" description="Polar residues" evidence="1">
    <location>
        <begin position="262"/>
        <end position="271"/>
    </location>
</feature>
<feature type="region of interest" description="Disordered" evidence="1">
    <location>
        <begin position="333"/>
        <end position="374"/>
    </location>
</feature>
<reference evidence="4" key="1">
    <citation type="journal article" date="2014" name="Genome Announc.">
        <title>De novo whole-genome sequence and genome annotation of Lichtheimia ramosa.</title>
        <authorList>
            <person name="Linde J."/>
            <person name="Schwartze V."/>
            <person name="Binder U."/>
            <person name="Lass-Florl C."/>
            <person name="Voigt K."/>
            <person name="Horn F."/>
        </authorList>
    </citation>
    <scope>NUCLEOTIDE SEQUENCE</scope>
    <source>
        <strain evidence="4">JMRC FSU:6197</strain>
    </source>
</reference>
<name>A0A077WWB3_9FUNG</name>
<feature type="transmembrane region" description="Helical" evidence="2">
    <location>
        <begin position="123"/>
        <end position="146"/>
    </location>
</feature>
<evidence type="ECO:0000256" key="1">
    <source>
        <dbReference type="SAM" id="MobiDB-lite"/>
    </source>
</evidence>
<keyword evidence="2" id="KW-1133">Transmembrane helix</keyword>
<keyword evidence="3" id="KW-0732">Signal</keyword>
<keyword evidence="2" id="KW-0472">Membrane</keyword>
<proteinExistence type="predicted"/>
<dbReference type="EMBL" id="LK023346">
    <property type="protein sequence ID" value="CDS11087.1"/>
    <property type="molecule type" value="Genomic_DNA"/>
</dbReference>
<sequence length="374" mass="40663">MGTQSNPLRLFQYFSMAWLVFAFATAVLAVETTNSATTPNCTPSNCVAKCNPSCSSDQVCVLGTMSECGVCPKSSCVSRALLGGGGSSNGGDSSSSGSDSSSGGSDGSSNNNSHSNNKDQGTLIGGVVGGLLGAGLVVSAAGYAGFRYRQKKRNTLPFAFQGKSMSHHLQTDNSSIRDMQQMSSPPPLRQQVMSGVIPVAYVPPSRDSVRTQDQQPRPISQDTRSIEREQQQYDHAVRSSTLYRFKQQQQQIHQQLPHNERLSTSNDNPFSDTMVVDDDDDEDRESVIQPTTATYQVMRARPQIMRVNTVRVQDGLTRQGSTRTILTKEDELDDPFHDRHHTNTNLENNPTDSILSGPGDGEITIFWDGKRSSS</sequence>
<dbReference type="OrthoDB" id="2287866at2759"/>
<keyword evidence="2" id="KW-0812">Transmembrane</keyword>
<organism evidence="4">
    <name type="scientific">Lichtheimia ramosa</name>
    <dbReference type="NCBI Taxonomy" id="688394"/>
    <lineage>
        <taxon>Eukaryota</taxon>
        <taxon>Fungi</taxon>
        <taxon>Fungi incertae sedis</taxon>
        <taxon>Mucoromycota</taxon>
        <taxon>Mucoromycotina</taxon>
        <taxon>Mucoromycetes</taxon>
        <taxon>Mucorales</taxon>
        <taxon>Lichtheimiaceae</taxon>
        <taxon>Lichtheimia</taxon>
    </lineage>
</organism>
<feature type="region of interest" description="Disordered" evidence="1">
    <location>
        <begin position="245"/>
        <end position="271"/>
    </location>
</feature>